<comment type="similarity">
    <text evidence="2">Belongs to the CcmB/CycW/HelB family.</text>
</comment>
<protein>
    <submittedName>
        <fullName evidence="7">ABC transporter channel subunit</fullName>
    </submittedName>
</protein>
<reference evidence="7" key="1">
    <citation type="journal article" date="2013" name="Genome Biol. Evol.">
        <title>Strikingly bacteria-like and gene-rich mitochondrial genomes throughout jakobid protists.</title>
        <authorList>
            <person name="Burger G."/>
            <person name="Gray M.W."/>
            <person name="Forget L."/>
            <person name="Lang B.F."/>
        </authorList>
    </citation>
    <scope>NUCLEOTIDE SEQUENCE</scope>
    <source>
        <strain evidence="7">ATCC PRA-185</strain>
    </source>
</reference>
<feature type="transmembrane region" description="Helical" evidence="6">
    <location>
        <begin position="21"/>
        <end position="40"/>
    </location>
</feature>
<evidence type="ECO:0000256" key="2">
    <source>
        <dbReference type="ARBA" id="ARBA00010544"/>
    </source>
</evidence>
<gene>
    <name evidence="7" type="primary">ccmB</name>
</gene>
<evidence type="ECO:0000256" key="6">
    <source>
        <dbReference type="SAM" id="Phobius"/>
    </source>
</evidence>
<dbReference type="GeneID" id="15332863"/>
<keyword evidence="7" id="KW-0496">Mitochondrion</keyword>
<dbReference type="GO" id="GO:0017004">
    <property type="term" value="P:cytochrome complex assembly"/>
    <property type="evidence" value="ECO:0007669"/>
    <property type="project" value="InterPro"/>
</dbReference>
<dbReference type="Pfam" id="PF03379">
    <property type="entry name" value="CcmB"/>
    <property type="match status" value="1"/>
</dbReference>
<evidence type="ECO:0000256" key="3">
    <source>
        <dbReference type="ARBA" id="ARBA00022692"/>
    </source>
</evidence>
<feature type="transmembrane region" description="Helical" evidence="6">
    <location>
        <begin position="162"/>
        <end position="185"/>
    </location>
</feature>
<name>M4Q9G5_ANDGO</name>
<evidence type="ECO:0000256" key="1">
    <source>
        <dbReference type="ARBA" id="ARBA00004141"/>
    </source>
</evidence>
<dbReference type="GO" id="GO:0016020">
    <property type="term" value="C:membrane"/>
    <property type="evidence" value="ECO:0007669"/>
    <property type="project" value="UniProtKB-SubCell"/>
</dbReference>
<evidence type="ECO:0000256" key="4">
    <source>
        <dbReference type="ARBA" id="ARBA00022989"/>
    </source>
</evidence>
<keyword evidence="5 6" id="KW-0472">Membrane</keyword>
<accession>M4Q9G5</accession>
<comment type="subcellular location">
    <subcellularLocation>
        <location evidence="1">Membrane</location>
        <topology evidence="1">Multi-pass membrane protein</topology>
    </subcellularLocation>
</comment>
<feature type="transmembrane region" description="Helical" evidence="6">
    <location>
        <begin position="197"/>
        <end position="218"/>
    </location>
</feature>
<sequence>MIRLFFSILQREFLISLRSGADSLTVFFFFLSFMALSSFFLQSLSWIGFELPLVLGWVLCLSTYFLSIERYYSRDLDDGTYEFYFSLSTPFSFFLFMKGFSHWIFHGIPLSLASFFLFLFYSIPTQLVFFLPFTFFMGTFLLSQISTLGFCLTSKLKYRGALLSFLLLPLSFPIIILCIMSVFSFLNGTPFLSFFQIYLGALLFVSILTSFFSSYILLSSFQT</sequence>
<feature type="transmembrane region" description="Helical" evidence="6">
    <location>
        <begin position="46"/>
        <end position="66"/>
    </location>
</feature>
<dbReference type="InterPro" id="IPR003544">
    <property type="entry name" value="Cyt_c_biogenesis_CcmB"/>
</dbReference>
<keyword evidence="3 6" id="KW-0812">Transmembrane</keyword>
<proteinExistence type="inferred from homology"/>
<organism evidence="7">
    <name type="scientific">Andalucia godoyi</name>
    <name type="common">Flagellate</name>
    <dbReference type="NCBI Taxonomy" id="505711"/>
    <lineage>
        <taxon>Eukaryota</taxon>
        <taxon>Discoba</taxon>
        <taxon>Jakobida</taxon>
        <taxon>Andalucina</taxon>
        <taxon>Andaluciidae</taxon>
        <taxon>Andalucia</taxon>
    </lineage>
</organism>
<dbReference type="PRINTS" id="PR01414">
    <property type="entry name" value="CCMBBIOGNSIS"/>
</dbReference>
<feature type="transmembrane region" description="Helical" evidence="6">
    <location>
        <begin position="129"/>
        <end position="150"/>
    </location>
</feature>
<feature type="transmembrane region" description="Helical" evidence="6">
    <location>
        <begin position="103"/>
        <end position="123"/>
    </location>
</feature>
<keyword evidence="4 6" id="KW-1133">Transmembrane helix</keyword>
<dbReference type="GO" id="GO:0015232">
    <property type="term" value="F:heme transmembrane transporter activity"/>
    <property type="evidence" value="ECO:0007669"/>
    <property type="project" value="InterPro"/>
</dbReference>
<dbReference type="EMBL" id="KC353352">
    <property type="protein sequence ID" value="AGH24006.1"/>
    <property type="molecule type" value="Genomic_DNA"/>
</dbReference>
<dbReference type="RefSeq" id="YP_007890512.1">
    <property type="nucleotide sequence ID" value="NC_021124.1"/>
</dbReference>
<dbReference type="AlphaFoldDB" id="M4Q9G5"/>
<evidence type="ECO:0000313" key="7">
    <source>
        <dbReference type="EMBL" id="AGH24006.1"/>
    </source>
</evidence>
<geneLocation type="mitochondrion" evidence="7"/>
<evidence type="ECO:0000256" key="5">
    <source>
        <dbReference type="ARBA" id="ARBA00023136"/>
    </source>
</evidence>